<dbReference type="Proteomes" id="UP001429601">
    <property type="component" value="Unassembled WGS sequence"/>
</dbReference>
<keyword evidence="2" id="KW-1185">Reference proteome</keyword>
<dbReference type="RefSeq" id="WP_167127264.1">
    <property type="nucleotide sequence ID" value="NZ_JAAQQR010000005.1"/>
</dbReference>
<gene>
    <name evidence="1" type="ORF">HBF26_13300</name>
</gene>
<accession>A0ABX0Q7T3</accession>
<proteinExistence type="predicted"/>
<reference evidence="1 2" key="1">
    <citation type="journal article" date="2011" name="Curr. Microbiol.">
        <title>Luteibacter jiangsuensis sp. nov.: a methamidophos-degrading bacterium isolated from a methamidophos-manufacturing factory.</title>
        <authorList>
            <person name="Wang L."/>
            <person name="Wang G.L."/>
            <person name="Li S.P."/>
            <person name="Jiang J.D."/>
        </authorList>
    </citation>
    <scope>NUCLEOTIDE SEQUENCE [LARGE SCALE GENOMIC DNA]</scope>
    <source>
        <strain evidence="1 2">CGMCC 1.10133</strain>
    </source>
</reference>
<evidence type="ECO:0000313" key="2">
    <source>
        <dbReference type="Proteomes" id="UP001429601"/>
    </source>
</evidence>
<name>A0ABX0Q7T3_9GAMM</name>
<comment type="caution">
    <text evidence="1">The sequence shown here is derived from an EMBL/GenBank/DDBJ whole genome shotgun (WGS) entry which is preliminary data.</text>
</comment>
<dbReference type="Gene3D" id="3.30.565.10">
    <property type="entry name" value="Histidine kinase-like ATPase, C-terminal domain"/>
    <property type="match status" value="1"/>
</dbReference>
<sequence length="118" mass="12654">MDWLVEKAGMWVGGSRGLVHVDAHGIHPVTGPDGSSFRSVSGMVRDGQGRLWINHADGIDRMDAGEAVRAGRVEKTGHWGLVGMRERSQVVGGQLSLVSHAENGTEVTLRVPSSRAFL</sequence>
<dbReference type="EMBL" id="JAAQQR010000005">
    <property type="protein sequence ID" value="NID05871.1"/>
    <property type="molecule type" value="Genomic_DNA"/>
</dbReference>
<organism evidence="1 2">
    <name type="scientific">Luteibacter jiangsuensis</name>
    <dbReference type="NCBI Taxonomy" id="637577"/>
    <lineage>
        <taxon>Bacteria</taxon>
        <taxon>Pseudomonadati</taxon>
        <taxon>Pseudomonadota</taxon>
        <taxon>Gammaproteobacteria</taxon>
        <taxon>Lysobacterales</taxon>
        <taxon>Rhodanobacteraceae</taxon>
        <taxon>Luteibacter</taxon>
    </lineage>
</organism>
<evidence type="ECO:0000313" key="1">
    <source>
        <dbReference type="EMBL" id="NID05871.1"/>
    </source>
</evidence>
<protein>
    <submittedName>
        <fullName evidence="1">Uncharacterized protein</fullName>
    </submittedName>
</protein>
<dbReference type="InterPro" id="IPR036890">
    <property type="entry name" value="HATPase_C_sf"/>
</dbReference>